<dbReference type="EMBL" id="CAJNIZ010036592">
    <property type="protein sequence ID" value="CAE7566307.1"/>
    <property type="molecule type" value="Genomic_DNA"/>
</dbReference>
<dbReference type="AlphaFoldDB" id="A0A812UER5"/>
<feature type="compositionally biased region" description="Basic and acidic residues" evidence="1">
    <location>
        <begin position="85"/>
        <end position="102"/>
    </location>
</feature>
<dbReference type="Proteomes" id="UP000649617">
    <property type="component" value="Unassembled WGS sequence"/>
</dbReference>
<evidence type="ECO:0000313" key="3">
    <source>
        <dbReference type="Proteomes" id="UP000649617"/>
    </source>
</evidence>
<organism evidence="2 3">
    <name type="scientific">Symbiodinium pilosum</name>
    <name type="common">Dinoflagellate</name>
    <dbReference type="NCBI Taxonomy" id="2952"/>
    <lineage>
        <taxon>Eukaryota</taxon>
        <taxon>Sar</taxon>
        <taxon>Alveolata</taxon>
        <taxon>Dinophyceae</taxon>
        <taxon>Suessiales</taxon>
        <taxon>Symbiodiniaceae</taxon>
        <taxon>Symbiodinium</taxon>
    </lineage>
</organism>
<evidence type="ECO:0000313" key="2">
    <source>
        <dbReference type="EMBL" id="CAE7566307.1"/>
    </source>
</evidence>
<feature type="non-terminal residue" evidence="2">
    <location>
        <position position="1"/>
    </location>
</feature>
<gene>
    <name evidence="2" type="ORF">SPIL2461_LOCUS15204</name>
</gene>
<keyword evidence="3" id="KW-1185">Reference proteome</keyword>
<feature type="compositionally biased region" description="Basic and acidic residues" evidence="1">
    <location>
        <begin position="48"/>
        <end position="60"/>
    </location>
</feature>
<feature type="region of interest" description="Disordered" evidence="1">
    <location>
        <begin position="38"/>
        <end position="102"/>
    </location>
</feature>
<comment type="caution">
    <text evidence="2">The sequence shown here is derived from an EMBL/GenBank/DDBJ whole genome shotgun (WGS) entry which is preliminary data.</text>
</comment>
<proteinExistence type="predicted"/>
<evidence type="ECO:0000256" key="1">
    <source>
        <dbReference type="SAM" id="MobiDB-lite"/>
    </source>
</evidence>
<feature type="compositionally biased region" description="Polar residues" evidence="1">
    <location>
        <begin position="73"/>
        <end position="84"/>
    </location>
</feature>
<reference evidence="2" key="1">
    <citation type="submission" date="2021-02" db="EMBL/GenBank/DDBJ databases">
        <authorList>
            <person name="Dougan E. K."/>
            <person name="Rhodes N."/>
            <person name="Thang M."/>
            <person name="Chan C."/>
        </authorList>
    </citation>
    <scope>NUCLEOTIDE SEQUENCE</scope>
</reference>
<protein>
    <submittedName>
        <fullName evidence="2">Uncharacterized protein</fullName>
    </submittedName>
</protein>
<accession>A0A812UER5</accession>
<sequence length="102" mass="11481">RSQRRSARDPAYGVTSAARSVLLGEMLQSRVSRREDLQKALDNMTADDPARENTEAELQERGAVIKNLKEEQTATQRGTKAGHSSRQERDKPEMARELRSTV</sequence>
<name>A0A812UER5_SYMPI</name>